<sequence length="902" mass="101431">MEMKRKNQNLLLFVIIYLTICLENLSAKPVLTNKTGNEMAYEVHVGVILDMGSLEGKILQSCISMAISDFYSGHHYYKTRLVLHTRDSKGETLNALSAALNLLEDAKVGAILGAQTSWEAKFLAEFGDKYKIPVISFSTPSSFPISTRSPYFVQIAHDQTSQVKGVAALIEIYKWRNVILIHEENDGLNLDDTISYMAAFFEEKNIRIAFMSAIAASSEDDQIIEQLHELRTLQTTVFIVHLSYFLTSRLFINAKRLGMMSEGYAWIVTSKGMNHWHLRDSSIVESMQGVLGFRSYTPASEELHNFTSRLRTKFFTEGPLEIQDMQLNILGLLAYDVAWSLKSAAERVAVKVSFNSNLDARSNSMDLDIYRTSMYGSMLLQEILRSNFKGLSGEFRFINGKLISNAFEIVNVISNGEKRVGFCTSTGKITREIYESNHRRQLPFTNNLESIIWPGGSSTIPQGRMLQTSGKILKIGVPLQVGYPQLVEVKRDPRTNATTFTGFCIDVFKAALEGLDYQLPYQFIAFEDPNGKRAGTYNELIYQVYLQKFDAVVGDTTITANRSLYVDFTTPYTDIGIGILAPTENKDMWIFFKPLAPKLWLTIVGFHIITGFLIWLIESQSPRPSAESLPSQRNGFPFSILVGRWEQLRNNWSTFLAVVSLFVMFILSSSYTATLASMMTVQHIELNSKRSYIGYHVSSNITKGVLINNLNFEDDSLKPFNSIKEFANALSKGSKNGGVSAILDELPYIKIFLAEHSADYSLLKSLSTTNGFGFVLPKGSPLVPDISKEIARLRESGWLNMLENTWFKSKASLTSGDSAGNVRPLTPTNFGGLFLISGILSVVAFLIFQIPLLNKYWLAVRNWMINSVNVWRQVHQFGKENFSINIFRRIRTANSAATHPQV</sequence>
<dbReference type="InterPro" id="IPR044440">
    <property type="entry name" value="GABAb_receptor_plant_PBP1"/>
</dbReference>
<evidence type="ECO:0000256" key="1">
    <source>
        <dbReference type="ARBA" id="ARBA00004141"/>
    </source>
</evidence>
<feature type="transmembrane region" description="Helical" evidence="14">
    <location>
        <begin position="655"/>
        <end position="681"/>
    </location>
</feature>
<keyword evidence="10" id="KW-0325">Glycoprotein</keyword>
<keyword evidence="6 14" id="KW-1133">Transmembrane helix</keyword>
<keyword evidence="4 14" id="KW-0812">Transmembrane</keyword>
<protein>
    <recommendedName>
        <fullName evidence="13">Glutamate receptor</fullName>
    </recommendedName>
</protein>
<comment type="function">
    <text evidence="13">Glutamate-gated receptor that probably acts as non-selective cation channel.</text>
</comment>
<dbReference type="PANTHER" id="PTHR34836">
    <property type="entry name" value="OS06G0188250 PROTEIN"/>
    <property type="match status" value="1"/>
</dbReference>
<evidence type="ECO:0000256" key="15">
    <source>
        <dbReference type="SAM" id="SignalP"/>
    </source>
</evidence>
<keyword evidence="7 13" id="KW-0406">Ion transport</keyword>
<proteinExistence type="inferred from homology"/>
<dbReference type="GO" id="GO:0015276">
    <property type="term" value="F:ligand-gated monoatomic ion channel activity"/>
    <property type="evidence" value="ECO:0000318"/>
    <property type="project" value="GO_Central"/>
</dbReference>
<keyword evidence="9 13" id="KW-0675">Receptor</keyword>
<keyword evidence="8 13" id="KW-0472">Membrane</keyword>
<keyword evidence="18" id="KW-1185">Reference proteome</keyword>
<dbReference type="AlphaFoldDB" id="A0A061DLQ8"/>
<dbReference type="FunFam" id="3.40.190.10:FF:000103">
    <property type="entry name" value="Glutamate receptor"/>
    <property type="match status" value="1"/>
</dbReference>
<feature type="chain" id="PRO_5001601028" description="Glutamate receptor" evidence="15">
    <location>
        <begin position="28"/>
        <end position="902"/>
    </location>
</feature>
<dbReference type="InterPro" id="IPR001828">
    <property type="entry name" value="ANF_lig-bd_rcpt"/>
</dbReference>
<dbReference type="Gramene" id="EOX93709">
    <property type="protein sequence ID" value="EOX93709"/>
    <property type="gene ID" value="TCM_002627"/>
</dbReference>
<evidence type="ECO:0000256" key="10">
    <source>
        <dbReference type="ARBA" id="ARBA00023180"/>
    </source>
</evidence>
<evidence type="ECO:0000256" key="5">
    <source>
        <dbReference type="ARBA" id="ARBA00022729"/>
    </source>
</evidence>
<evidence type="ECO:0000259" key="16">
    <source>
        <dbReference type="SMART" id="SM00079"/>
    </source>
</evidence>
<evidence type="ECO:0000313" key="17">
    <source>
        <dbReference type="EMBL" id="EOX93709.1"/>
    </source>
</evidence>
<dbReference type="SUPFAM" id="SSF53850">
    <property type="entry name" value="Periplasmic binding protein-like II"/>
    <property type="match status" value="1"/>
</dbReference>
<keyword evidence="11 13" id="KW-1071">Ligand-gated ion channel</keyword>
<evidence type="ECO:0000313" key="18">
    <source>
        <dbReference type="Proteomes" id="UP000026915"/>
    </source>
</evidence>
<evidence type="ECO:0000256" key="7">
    <source>
        <dbReference type="ARBA" id="ARBA00023065"/>
    </source>
</evidence>
<dbReference type="HOGENOM" id="CLU_007358_0_0_1"/>
<dbReference type="Gene3D" id="1.10.287.70">
    <property type="match status" value="1"/>
</dbReference>
<dbReference type="InterPro" id="IPR019594">
    <property type="entry name" value="Glu/Gly-bd"/>
</dbReference>
<evidence type="ECO:0000256" key="13">
    <source>
        <dbReference type="PIRNR" id="PIRNR037090"/>
    </source>
</evidence>
<dbReference type="InterPro" id="IPR001320">
    <property type="entry name" value="Iontro_rcpt_C"/>
</dbReference>
<evidence type="ECO:0000256" key="14">
    <source>
        <dbReference type="SAM" id="Phobius"/>
    </source>
</evidence>
<keyword evidence="12 13" id="KW-0407">Ion channel</keyword>
<dbReference type="CDD" id="cd19990">
    <property type="entry name" value="PBP1_GABAb_receptor_plant"/>
    <property type="match status" value="1"/>
</dbReference>
<dbReference type="PANTHER" id="PTHR34836:SF6">
    <property type="entry name" value="PERIPLASMIC BINDING PROTEIN-LIKE I"/>
    <property type="match status" value="1"/>
</dbReference>
<dbReference type="Gene3D" id="3.40.190.10">
    <property type="entry name" value="Periplasmic binding protein-like II"/>
    <property type="match status" value="2"/>
</dbReference>
<dbReference type="Pfam" id="PF10613">
    <property type="entry name" value="Lig_chan-Glu_bd"/>
    <property type="match status" value="1"/>
</dbReference>
<evidence type="ECO:0000256" key="8">
    <source>
        <dbReference type="ARBA" id="ARBA00023136"/>
    </source>
</evidence>
<keyword evidence="3 13" id="KW-0813">Transport</keyword>
<dbReference type="EMBL" id="CM001879">
    <property type="protein sequence ID" value="EOX93709.1"/>
    <property type="molecule type" value="Genomic_DNA"/>
</dbReference>
<evidence type="ECO:0000256" key="6">
    <source>
        <dbReference type="ARBA" id="ARBA00022989"/>
    </source>
</evidence>
<feature type="domain" description="Ionotropic glutamate receptor C-terminal" evidence="16">
    <location>
        <begin position="472"/>
        <end position="809"/>
    </location>
</feature>
<feature type="signal peptide" evidence="15">
    <location>
        <begin position="1"/>
        <end position="27"/>
    </location>
</feature>
<name>A0A061DLQ8_THECC</name>
<dbReference type="Proteomes" id="UP000026915">
    <property type="component" value="Chromosome 1"/>
</dbReference>
<dbReference type="eggNOG" id="KOG1052">
    <property type="taxonomic scope" value="Eukaryota"/>
</dbReference>
<dbReference type="PIRSF" id="PIRSF037090">
    <property type="entry name" value="Iontro_Glu-like_rcpt_pln"/>
    <property type="match status" value="1"/>
</dbReference>
<evidence type="ECO:0000256" key="11">
    <source>
        <dbReference type="ARBA" id="ARBA00023286"/>
    </source>
</evidence>
<reference evidence="17 18" key="1">
    <citation type="journal article" date="2013" name="Genome Biol.">
        <title>The genome sequence of the most widely cultivated cacao type and its use to identify candidate genes regulating pod color.</title>
        <authorList>
            <person name="Motamayor J.C."/>
            <person name="Mockaitis K."/>
            <person name="Schmutz J."/>
            <person name="Haiminen N."/>
            <person name="Iii D.L."/>
            <person name="Cornejo O."/>
            <person name="Findley S.D."/>
            <person name="Zheng P."/>
            <person name="Utro F."/>
            <person name="Royaert S."/>
            <person name="Saski C."/>
            <person name="Jenkins J."/>
            <person name="Podicheti R."/>
            <person name="Zhao M."/>
            <person name="Scheffler B.E."/>
            <person name="Stack J.C."/>
            <person name="Feltus F.A."/>
            <person name="Mustiga G.M."/>
            <person name="Amores F."/>
            <person name="Phillips W."/>
            <person name="Marelli J.P."/>
            <person name="May G.D."/>
            <person name="Shapiro H."/>
            <person name="Ma J."/>
            <person name="Bustamante C.D."/>
            <person name="Schnell R.J."/>
            <person name="Main D."/>
            <person name="Gilbert D."/>
            <person name="Parida L."/>
            <person name="Kuhn D.N."/>
        </authorList>
    </citation>
    <scope>NUCLEOTIDE SEQUENCE [LARGE SCALE GENOMIC DNA]</scope>
    <source>
        <strain evidence="18">cv. Matina 1-6</strain>
    </source>
</reference>
<evidence type="ECO:0000256" key="3">
    <source>
        <dbReference type="ARBA" id="ARBA00022448"/>
    </source>
</evidence>
<dbReference type="FunCoup" id="A0A061DLQ8">
    <property type="interactions" value="175"/>
</dbReference>
<evidence type="ECO:0000256" key="12">
    <source>
        <dbReference type="ARBA" id="ARBA00023303"/>
    </source>
</evidence>
<evidence type="ECO:0000256" key="9">
    <source>
        <dbReference type="ARBA" id="ARBA00023170"/>
    </source>
</evidence>
<dbReference type="CDD" id="cd13686">
    <property type="entry name" value="GluR_Plant"/>
    <property type="match status" value="1"/>
</dbReference>
<dbReference type="InParanoid" id="A0A061DLQ8"/>
<comment type="similarity">
    <text evidence="2 13">Belongs to the glutamate-gated ion channel (TC 1.A.10.1) family.</text>
</comment>
<dbReference type="SUPFAM" id="SSF53822">
    <property type="entry name" value="Periplasmic binding protein-like I"/>
    <property type="match status" value="1"/>
</dbReference>
<keyword evidence="5 15" id="KW-0732">Signal</keyword>
<dbReference type="Pfam" id="PF00060">
    <property type="entry name" value="Lig_chan"/>
    <property type="match status" value="1"/>
</dbReference>
<dbReference type="InterPro" id="IPR028082">
    <property type="entry name" value="Peripla_BP_I"/>
</dbReference>
<gene>
    <name evidence="17" type="ORF">TCM_002627</name>
</gene>
<dbReference type="SMART" id="SM00079">
    <property type="entry name" value="PBPe"/>
    <property type="match status" value="1"/>
</dbReference>
<dbReference type="InterPro" id="IPR015683">
    <property type="entry name" value="Ionotropic_Glu_rcpt"/>
</dbReference>
<dbReference type="InterPro" id="IPR017103">
    <property type="entry name" value="Iontropic_Glu_rcpt_pln"/>
</dbReference>
<dbReference type="GO" id="GO:0005886">
    <property type="term" value="C:plasma membrane"/>
    <property type="evidence" value="ECO:0000318"/>
    <property type="project" value="GO_Central"/>
</dbReference>
<evidence type="ECO:0000256" key="4">
    <source>
        <dbReference type="ARBA" id="ARBA00022692"/>
    </source>
</evidence>
<dbReference type="OMA" id="NKVPNLM"/>
<dbReference type="Gene3D" id="3.40.50.2300">
    <property type="match status" value="2"/>
</dbReference>
<comment type="subcellular location">
    <subcellularLocation>
        <location evidence="1">Membrane</location>
        <topology evidence="1">Multi-pass membrane protein</topology>
    </subcellularLocation>
</comment>
<dbReference type="Pfam" id="PF01094">
    <property type="entry name" value="ANF_receptor"/>
    <property type="match status" value="1"/>
</dbReference>
<dbReference type="GO" id="GO:0038023">
    <property type="term" value="F:signaling receptor activity"/>
    <property type="evidence" value="ECO:0000318"/>
    <property type="project" value="GO_Central"/>
</dbReference>
<accession>A0A061DLQ8</accession>
<feature type="transmembrane region" description="Helical" evidence="14">
    <location>
        <begin position="833"/>
        <end position="853"/>
    </location>
</feature>
<organism evidence="17 18">
    <name type="scientific">Theobroma cacao</name>
    <name type="common">Cacao</name>
    <name type="synonym">Cocoa</name>
    <dbReference type="NCBI Taxonomy" id="3641"/>
    <lineage>
        <taxon>Eukaryota</taxon>
        <taxon>Viridiplantae</taxon>
        <taxon>Streptophyta</taxon>
        <taxon>Embryophyta</taxon>
        <taxon>Tracheophyta</taxon>
        <taxon>Spermatophyta</taxon>
        <taxon>Magnoliopsida</taxon>
        <taxon>eudicotyledons</taxon>
        <taxon>Gunneridae</taxon>
        <taxon>Pentapetalae</taxon>
        <taxon>rosids</taxon>
        <taxon>malvids</taxon>
        <taxon>Malvales</taxon>
        <taxon>Malvaceae</taxon>
        <taxon>Byttnerioideae</taxon>
        <taxon>Theobroma</taxon>
    </lineage>
</organism>
<evidence type="ECO:0000256" key="2">
    <source>
        <dbReference type="ARBA" id="ARBA00008685"/>
    </source>
</evidence>
<feature type="transmembrane region" description="Helical" evidence="14">
    <location>
        <begin position="599"/>
        <end position="617"/>
    </location>
</feature>